<comment type="caution">
    <text evidence="2">The sequence shown here is derived from an EMBL/GenBank/DDBJ whole genome shotgun (WGS) entry which is preliminary data.</text>
</comment>
<gene>
    <name evidence="2" type="ORF">DdX_18860</name>
</gene>
<keyword evidence="1" id="KW-0812">Transmembrane</keyword>
<keyword evidence="1" id="KW-0472">Membrane</keyword>
<reference evidence="2" key="1">
    <citation type="submission" date="2022-01" db="EMBL/GenBank/DDBJ databases">
        <title>Genome Sequence Resource for Two Populations of Ditylenchus destructor, the Migratory Endoparasitic Phytonematode.</title>
        <authorList>
            <person name="Zhang H."/>
            <person name="Lin R."/>
            <person name="Xie B."/>
        </authorList>
    </citation>
    <scope>NUCLEOTIDE SEQUENCE</scope>
    <source>
        <strain evidence="2">BazhouSP</strain>
    </source>
</reference>
<sequence>MQSNTSLQVQYFFFLLLLCTATISSAYISPFYFRTKPYMGTMAATSAYAQRSPEVKEIQNGSPKVESAGTGEINTASAPVKSAAPKDHPVRIMDMIIMPNAMGSQANEQLLIQSRQQILKKQYDEAEHERALQRMQMEPTTTRPPRRRAYDHNCFFTPVNCHPWI</sequence>
<proteinExistence type="predicted"/>
<dbReference type="EMBL" id="JAKKPZ010000307">
    <property type="protein sequence ID" value="KAI1696792.1"/>
    <property type="molecule type" value="Genomic_DNA"/>
</dbReference>
<keyword evidence="3" id="KW-1185">Reference proteome</keyword>
<name>A0AAD4MIV0_9BILA</name>
<dbReference type="AlphaFoldDB" id="A0AAD4MIV0"/>
<dbReference type="Proteomes" id="UP001201812">
    <property type="component" value="Unassembled WGS sequence"/>
</dbReference>
<feature type="transmembrane region" description="Helical" evidence="1">
    <location>
        <begin position="12"/>
        <end position="33"/>
    </location>
</feature>
<evidence type="ECO:0000313" key="3">
    <source>
        <dbReference type="Proteomes" id="UP001201812"/>
    </source>
</evidence>
<organism evidence="2 3">
    <name type="scientific">Ditylenchus destructor</name>
    <dbReference type="NCBI Taxonomy" id="166010"/>
    <lineage>
        <taxon>Eukaryota</taxon>
        <taxon>Metazoa</taxon>
        <taxon>Ecdysozoa</taxon>
        <taxon>Nematoda</taxon>
        <taxon>Chromadorea</taxon>
        <taxon>Rhabditida</taxon>
        <taxon>Tylenchina</taxon>
        <taxon>Tylenchomorpha</taxon>
        <taxon>Sphaerularioidea</taxon>
        <taxon>Anguinidae</taxon>
        <taxon>Anguininae</taxon>
        <taxon>Ditylenchus</taxon>
    </lineage>
</organism>
<keyword evidence="1" id="KW-1133">Transmembrane helix</keyword>
<evidence type="ECO:0000256" key="1">
    <source>
        <dbReference type="SAM" id="Phobius"/>
    </source>
</evidence>
<evidence type="ECO:0000313" key="2">
    <source>
        <dbReference type="EMBL" id="KAI1696792.1"/>
    </source>
</evidence>
<accession>A0AAD4MIV0</accession>
<protein>
    <submittedName>
        <fullName evidence="2">Uncharacterized protein</fullName>
    </submittedName>
</protein>